<evidence type="ECO:0000313" key="7">
    <source>
        <dbReference type="WBParaSite" id="PDA_v2.g10071.t1"/>
    </source>
</evidence>
<dbReference type="GO" id="GO:0006357">
    <property type="term" value="P:regulation of transcription by RNA polymerase II"/>
    <property type="evidence" value="ECO:0007669"/>
    <property type="project" value="InterPro"/>
</dbReference>
<organism evidence="6 7">
    <name type="scientific">Panagrolaimus davidi</name>
    <dbReference type="NCBI Taxonomy" id="227884"/>
    <lineage>
        <taxon>Eukaryota</taxon>
        <taxon>Metazoa</taxon>
        <taxon>Ecdysozoa</taxon>
        <taxon>Nematoda</taxon>
        <taxon>Chromadorea</taxon>
        <taxon>Rhabditida</taxon>
        <taxon>Tylenchina</taxon>
        <taxon>Panagrolaimomorpha</taxon>
        <taxon>Panagrolaimoidea</taxon>
        <taxon>Panagrolaimidae</taxon>
        <taxon>Panagrolaimus</taxon>
    </lineage>
</organism>
<comment type="subcellular location">
    <subcellularLocation>
        <location evidence="1 5">Nucleus</location>
    </subcellularLocation>
</comment>
<dbReference type="InterPro" id="IPR019403">
    <property type="entry name" value="Mediator_Med19_met"/>
</dbReference>
<keyword evidence="5" id="KW-0010">Activator</keyword>
<dbReference type="GO" id="GO:0003712">
    <property type="term" value="F:transcription coregulator activity"/>
    <property type="evidence" value="ECO:0007669"/>
    <property type="project" value="InterPro"/>
</dbReference>
<evidence type="ECO:0000256" key="1">
    <source>
        <dbReference type="ARBA" id="ARBA00004123"/>
    </source>
</evidence>
<evidence type="ECO:0000256" key="3">
    <source>
        <dbReference type="ARBA" id="ARBA00023163"/>
    </source>
</evidence>
<dbReference type="Pfam" id="PF10278">
    <property type="entry name" value="Med19"/>
    <property type="match status" value="1"/>
</dbReference>
<dbReference type="GO" id="GO:0016592">
    <property type="term" value="C:mediator complex"/>
    <property type="evidence" value="ECO:0007669"/>
    <property type="project" value="InterPro"/>
</dbReference>
<evidence type="ECO:0000313" key="6">
    <source>
        <dbReference type="Proteomes" id="UP000887578"/>
    </source>
</evidence>
<comment type="subunit">
    <text evidence="5">Component of the Mediator complex.</text>
</comment>
<keyword evidence="3 5" id="KW-0804">Transcription</keyword>
<keyword evidence="2 5" id="KW-0805">Transcription regulation</keyword>
<reference evidence="7" key="1">
    <citation type="submission" date="2022-11" db="UniProtKB">
        <authorList>
            <consortium name="WormBaseParasite"/>
        </authorList>
    </citation>
    <scope>IDENTIFICATION</scope>
</reference>
<proteinExistence type="inferred from homology"/>
<evidence type="ECO:0000256" key="4">
    <source>
        <dbReference type="ARBA" id="ARBA00023242"/>
    </source>
</evidence>
<evidence type="ECO:0000256" key="5">
    <source>
        <dbReference type="RuleBase" id="RU364151"/>
    </source>
</evidence>
<sequence>MDPTVSTGSLKISLKIPPPRRTFPFYLMKESLPPPHPLLGSKNLINAADLGAAQQKYCTPGKIKPDLASFLPQLCNTNSLCSTISTSTYVIDFVNFFIKLF</sequence>
<evidence type="ECO:0000256" key="2">
    <source>
        <dbReference type="ARBA" id="ARBA00023015"/>
    </source>
</evidence>
<comment type="function">
    <text evidence="5">Component of the Mediator complex, a coactivator involved in the regulated transcription of nearly all RNA polymerase II-dependent genes. Mediator functions as a bridge to convey information from gene-specific regulatory proteins to the basal RNA polymerase II transcription machinery. Mediator is recruited to promoters by direct interactions with regulatory proteins and serves as a scaffold for the assembly of a functional preinitiation complex with RNA polymerase II and the general transcription factors.</text>
</comment>
<gene>
    <name evidence="5" type="primary">MED19</name>
</gene>
<dbReference type="AlphaFoldDB" id="A0A914P4T7"/>
<dbReference type="WBParaSite" id="PDA_v2.g10071.t1">
    <property type="protein sequence ID" value="PDA_v2.g10071.t1"/>
    <property type="gene ID" value="PDA_v2.g10071"/>
</dbReference>
<accession>A0A914P4T7</accession>
<name>A0A914P4T7_9BILA</name>
<dbReference type="Proteomes" id="UP000887578">
    <property type="component" value="Unplaced"/>
</dbReference>
<keyword evidence="6" id="KW-1185">Reference proteome</keyword>
<keyword evidence="4 5" id="KW-0539">Nucleus</keyword>
<comment type="similarity">
    <text evidence="5">Belongs to the Mediator complex subunit 19 family.</text>
</comment>
<protein>
    <recommendedName>
        <fullName evidence="5">Mediator of RNA polymerase II transcription subunit 19</fullName>
    </recommendedName>
    <alternativeName>
        <fullName evidence="5">Mediator complex subunit 19</fullName>
    </alternativeName>
</protein>